<evidence type="ECO:0000256" key="2">
    <source>
        <dbReference type="PROSITE-ProRule" id="PRU00335"/>
    </source>
</evidence>
<organism evidence="5 6">
    <name type="scientific">Amaricoccus macauensis</name>
    <dbReference type="NCBI Taxonomy" id="57001"/>
    <lineage>
        <taxon>Bacteria</taxon>
        <taxon>Pseudomonadati</taxon>
        <taxon>Pseudomonadota</taxon>
        <taxon>Alphaproteobacteria</taxon>
        <taxon>Rhodobacterales</taxon>
        <taxon>Paracoccaceae</taxon>
        <taxon>Amaricoccus</taxon>
    </lineage>
</organism>
<evidence type="ECO:0000313" key="6">
    <source>
        <dbReference type="Proteomes" id="UP000549457"/>
    </source>
</evidence>
<feature type="region of interest" description="Disordered" evidence="3">
    <location>
        <begin position="1"/>
        <end position="20"/>
    </location>
</feature>
<accession>A0A840SQ04</accession>
<evidence type="ECO:0000259" key="4">
    <source>
        <dbReference type="PROSITE" id="PS50977"/>
    </source>
</evidence>
<dbReference type="RefSeq" id="WP_184148371.1">
    <property type="nucleotide sequence ID" value="NZ_JACHFM010000002.1"/>
</dbReference>
<dbReference type="Gene3D" id="1.10.357.10">
    <property type="entry name" value="Tetracycline Repressor, domain 2"/>
    <property type="match status" value="1"/>
</dbReference>
<sequence length="224" mass="25409">MADKTAPDKKRITIRRSQAERSSSTRWRACEATLEGLAEFGHERISTTMIAQKAKISRGALTHQFPTRQELFVAALRHLHEDWERNSPVALPMNHPVVPMSELTQQLWKTMFDDRRYIAAVELMLAARQDNELGRILRAEMARWIKIRDDSLLRLLGHGQGDSSATKLLHLTLSVLRGIAVHRSFDQNDELAPELLSLWVSMLAQGDMKCNSGESYTGVGTHNR</sequence>
<evidence type="ECO:0000256" key="1">
    <source>
        <dbReference type="ARBA" id="ARBA00023125"/>
    </source>
</evidence>
<feature type="domain" description="HTH tetR-type" evidence="4">
    <location>
        <begin position="23"/>
        <end position="83"/>
    </location>
</feature>
<dbReference type="AlphaFoldDB" id="A0A840SQ04"/>
<feature type="DNA-binding region" description="H-T-H motif" evidence="2">
    <location>
        <begin position="46"/>
        <end position="65"/>
    </location>
</feature>
<protein>
    <submittedName>
        <fullName evidence="5">AcrR family transcriptional regulator</fullName>
    </submittedName>
</protein>
<name>A0A840SQ04_9RHOB</name>
<reference evidence="5 6" key="1">
    <citation type="submission" date="2020-08" db="EMBL/GenBank/DDBJ databases">
        <title>Genomic Encyclopedia of Type Strains, Phase IV (KMG-IV): sequencing the most valuable type-strain genomes for metagenomic binning, comparative biology and taxonomic classification.</title>
        <authorList>
            <person name="Goeker M."/>
        </authorList>
    </citation>
    <scope>NUCLEOTIDE SEQUENCE [LARGE SCALE GENOMIC DNA]</scope>
    <source>
        <strain evidence="5 6">DSM 101730</strain>
    </source>
</reference>
<dbReference type="EMBL" id="JACHFM010000002">
    <property type="protein sequence ID" value="MBB5221926.1"/>
    <property type="molecule type" value="Genomic_DNA"/>
</dbReference>
<evidence type="ECO:0000256" key="3">
    <source>
        <dbReference type="SAM" id="MobiDB-lite"/>
    </source>
</evidence>
<dbReference type="Pfam" id="PF00440">
    <property type="entry name" value="TetR_N"/>
    <property type="match status" value="1"/>
</dbReference>
<dbReference type="Proteomes" id="UP000549457">
    <property type="component" value="Unassembled WGS sequence"/>
</dbReference>
<keyword evidence="1 2" id="KW-0238">DNA-binding</keyword>
<feature type="compositionally biased region" description="Basic and acidic residues" evidence="3">
    <location>
        <begin position="1"/>
        <end position="11"/>
    </location>
</feature>
<dbReference type="InterPro" id="IPR001647">
    <property type="entry name" value="HTH_TetR"/>
</dbReference>
<dbReference type="PROSITE" id="PS50977">
    <property type="entry name" value="HTH_TETR_2"/>
    <property type="match status" value="1"/>
</dbReference>
<keyword evidence="6" id="KW-1185">Reference proteome</keyword>
<dbReference type="GO" id="GO:0003677">
    <property type="term" value="F:DNA binding"/>
    <property type="evidence" value="ECO:0007669"/>
    <property type="project" value="UniProtKB-UniRule"/>
</dbReference>
<gene>
    <name evidence="5" type="ORF">HNP73_001862</name>
</gene>
<dbReference type="InterPro" id="IPR009057">
    <property type="entry name" value="Homeodomain-like_sf"/>
</dbReference>
<comment type="caution">
    <text evidence="5">The sequence shown here is derived from an EMBL/GenBank/DDBJ whole genome shotgun (WGS) entry which is preliminary data.</text>
</comment>
<proteinExistence type="predicted"/>
<evidence type="ECO:0000313" key="5">
    <source>
        <dbReference type="EMBL" id="MBB5221926.1"/>
    </source>
</evidence>
<dbReference type="SUPFAM" id="SSF46689">
    <property type="entry name" value="Homeodomain-like"/>
    <property type="match status" value="1"/>
</dbReference>